<dbReference type="NCBIfam" id="TIGR03026">
    <property type="entry name" value="NDP-sugDHase"/>
    <property type="match status" value="1"/>
</dbReference>
<feature type="domain" description="UDP-glucose/GDP-mannose dehydrogenase C-terminal" evidence="5">
    <location>
        <begin position="322"/>
        <end position="418"/>
    </location>
</feature>
<dbReference type="Pfam" id="PF00984">
    <property type="entry name" value="UDPG_MGDP_dh"/>
    <property type="match status" value="1"/>
</dbReference>
<dbReference type="PANTHER" id="PTHR43491:SF2">
    <property type="entry name" value="UDP-N-ACETYL-D-MANNOSAMINE DEHYDROGENASE"/>
    <property type="match status" value="1"/>
</dbReference>
<dbReference type="Proteomes" id="UP000184016">
    <property type="component" value="Unassembled WGS sequence"/>
</dbReference>
<evidence type="ECO:0000313" key="7">
    <source>
        <dbReference type="Proteomes" id="UP000184016"/>
    </source>
</evidence>
<dbReference type="PIRSF" id="PIRSF500136">
    <property type="entry name" value="UDP_ManNAc_DH"/>
    <property type="match status" value="1"/>
</dbReference>
<dbReference type="Pfam" id="PF03720">
    <property type="entry name" value="UDPG_MGDP_dh_C"/>
    <property type="match status" value="1"/>
</dbReference>
<dbReference type="InterPro" id="IPR028359">
    <property type="entry name" value="UDP_ManNAc/GlcNAc_DH"/>
</dbReference>
<dbReference type="GO" id="GO:0051287">
    <property type="term" value="F:NAD binding"/>
    <property type="evidence" value="ECO:0007669"/>
    <property type="project" value="InterPro"/>
</dbReference>
<evidence type="ECO:0000259" key="5">
    <source>
        <dbReference type="SMART" id="SM00984"/>
    </source>
</evidence>
<dbReference type="SMART" id="SM00984">
    <property type="entry name" value="UDPG_MGDP_dh_C"/>
    <property type="match status" value="1"/>
</dbReference>
<dbReference type="GO" id="GO:0016628">
    <property type="term" value="F:oxidoreductase activity, acting on the CH-CH group of donors, NAD or NADP as acceptor"/>
    <property type="evidence" value="ECO:0007669"/>
    <property type="project" value="InterPro"/>
</dbReference>
<name>A0A1M6U482_9BACL</name>
<accession>A0A1M6U482</accession>
<dbReference type="GO" id="GO:0000271">
    <property type="term" value="P:polysaccharide biosynthetic process"/>
    <property type="evidence" value="ECO:0007669"/>
    <property type="project" value="InterPro"/>
</dbReference>
<organism evidence="6 7">
    <name type="scientific">Alicyclobacillus tolerans</name>
    <dbReference type="NCBI Taxonomy" id="90970"/>
    <lineage>
        <taxon>Bacteria</taxon>
        <taxon>Bacillati</taxon>
        <taxon>Bacillota</taxon>
        <taxon>Bacilli</taxon>
        <taxon>Bacillales</taxon>
        <taxon>Alicyclobacillaceae</taxon>
        <taxon>Alicyclobacillus</taxon>
    </lineage>
</organism>
<dbReference type="Gene3D" id="3.40.50.720">
    <property type="entry name" value="NAD(P)-binding Rossmann-like Domain"/>
    <property type="match status" value="2"/>
</dbReference>
<dbReference type="SUPFAM" id="SSF51735">
    <property type="entry name" value="NAD(P)-binding Rossmann-fold domains"/>
    <property type="match status" value="1"/>
</dbReference>
<evidence type="ECO:0000256" key="1">
    <source>
        <dbReference type="ARBA" id="ARBA00006601"/>
    </source>
</evidence>
<dbReference type="AlphaFoldDB" id="A0A1M6U482"/>
<evidence type="ECO:0000256" key="4">
    <source>
        <dbReference type="PIRNR" id="PIRNR000124"/>
    </source>
</evidence>
<protein>
    <submittedName>
        <fullName evidence="6">UDP-N-acetyl-D-mannosaminuronic acid dehydrogenase</fullName>
    </submittedName>
</protein>
<dbReference type="OrthoDB" id="9803238at2"/>
<dbReference type="InterPro" id="IPR036291">
    <property type="entry name" value="NAD(P)-bd_dom_sf"/>
</dbReference>
<dbReference type="InterPro" id="IPR014027">
    <property type="entry name" value="UDP-Glc/GDP-Man_DH_C"/>
</dbReference>
<dbReference type="SUPFAM" id="SSF48179">
    <property type="entry name" value="6-phosphogluconate dehydrogenase C-terminal domain-like"/>
    <property type="match status" value="1"/>
</dbReference>
<dbReference type="EMBL" id="FRAF01000018">
    <property type="protein sequence ID" value="SHK64105.1"/>
    <property type="molecule type" value="Genomic_DNA"/>
</dbReference>
<reference evidence="7" key="1">
    <citation type="submission" date="2016-11" db="EMBL/GenBank/DDBJ databases">
        <authorList>
            <person name="Varghese N."/>
            <person name="Submissions S."/>
        </authorList>
    </citation>
    <scope>NUCLEOTIDE SEQUENCE [LARGE SCALE GENOMIC DNA]</scope>
    <source>
        <strain evidence="7">USBA-503</strain>
    </source>
</reference>
<keyword evidence="7" id="KW-1185">Reference proteome</keyword>
<evidence type="ECO:0000256" key="3">
    <source>
        <dbReference type="ARBA" id="ARBA00023027"/>
    </source>
</evidence>
<dbReference type="SUPFAM" id="SSF52413">
    <property type="entry name" value="UDP-glucose/GDP-mannose dehydrogenase C-terminal domain"/>
    <property type="match status" value="1"/>
</dbReference>
<dbReference type="STRING" id="1830138.SAMN05443507_11857"/>
<keyword evidence="2" id="KW-0560">Oxidoreductase</keyword>
<evidence type="ECO:0000313" key="6">
    <source>
        <dbReference type="EMBL" id="SHK64105.1"/>
    </source>
</evidence>
<dbReference type="InterPro" id="IPR008927">
    <property type="entry name" value="6-PGluconate_DH-like_C_sf"/>
</dbReference>
<keyword evidence="3" id="KW-0520">NAD</keyword>
<dbReference type="PANTHER" id="PTHR43491">
    <property type="entry name" value="UDP-N-ACETYL-D-MANNOSAMINE DEHYDROGENASE"/>
    <property type="match status" value="1"/>
</dbReference>
<dbReference type="InterPro" id="IPR014026">
    <property type="entry name" value="UDP-Glc/GDP-Man_DH_dimer"/>
</dbReference>
<dbReference type="GO" id="GO:0016616">
    <property type="term" value="F:oxidoreductase activity, acting on the CH-OH group of donors, NAD or NADP as acceptor"/>
    <property type="evidence" value="ECO:0007669"/>
    <property type="project" value="InterPro"/>
</dbReference>
<dbReference type="InterPro" id="IPR036220">
    <property type="entry name" value="UDP-Glc/GDP-Man_DH_C_sf"/>
</dbReference>
<evidence type="ECO:0000256" key="2">
    <source>
        <dbReference type="ARBA" id="ARBA00023002"/>
    </source>
</evidence>
<proteinExistence type="inferred from homology"/>
<sequence>MQSISVVGLGFIGLPLAISFCEKGFRVYGIEVDTAKLDWLKRGVSYVQEDDQGIPLDKYLQKHLQQETFIPTDRMEEAAKAVDTYVVTVGVPVSGTGDMVYDYLDSAMQNIGSVLKKGDFILLRPTVVPGMIEERLIPQLERVSGLKAGADFHVAYAAERVAEGRAMEEFRTLDVVAGGLTPACTERAVQLLQQLTSGTVHVTDLRTAQLAKVVENVQRDVNLAIINELRQVAEAHHVDIYELIRMTNTHPRVQLLMPSVGVGGFCIPNAYYYLRASVDNPHMMPLYDTARRVNSDVPNQLVKDAATALAASGRSLQGAPVAILGLGMKDGSNDTRLSPPVDLAKVFISSGAHVRAYDPTIAEHSFPFQVESPEVCLDGAQVLVVGAWQPPFEALPWRQLLEKTNRPYIIDPRHRLKGYLS</sequence>
<dbReference type="PIRSF" id="PIRSF000124">
    <property type="entry name" value="UDPglc_GDPman_dh"/>
    <property type="match status" value="1"/>
</dbReference>
<comment type="similarity">
    <text evidence="1 4">Belongs to the UDP-glucose/GDP-mannose dehydrogenase family.</text>
</comment>
<dbReference type="Pfam" id="PF03721">
    <property type="entry name" value="UDPG_MGDP_dh_N"/>
    <property type="match status" value="1"/>
</dbReference>
<dbReference type="RefSeq" id="WP_072874610.1">
    <property type="nucleotide sequence ID" value="NZ_FRAF01000018.1"/>
</dbReference>
<dbReference type="InterPro" id="IPR017476">
    <property type="entry name" value="UDP-Glc/GDP-Man"/>
</dbReference>
<gene>
    <name evidence="6" type="ORF">SAMN05443507_11857</name>
</gene>
<dbReference type="InterPro" id="IPR001732">
    <property type="entry name" value="UDP-Glc/GDP-Man_DH_N"/>
</dbReference>